<evidence type="ECO:0000313" key="2">
    <source>
        <dbReference type="Proteomes" id="UP000003843"/>
    </source>
</evidence>
<evidence type="ECO:0000313" key="1">
    <source>
        <dbReference type="EMBL" id="EEZ76333.1"/>
    </source>
</evidence>
<accession>D0W805</accession>
<reference evidence="1 2" key="1">
    <citation type="submission" date="2009-10" db="EMBL/GenBank/DDBJ databases">
        <authorList>
            <person name="Weinstock G."/>
            <person name="Sodergren E."/>
            <person name="Clifton S."/>
            <person name="Fulton L."/>
            <person name="Fulton B."/>
            <person name="Courtney L."/>
            <person name="Fronick C."/>
            <person name="Harrison M."/>
            <person name="Strong C."/>
            <person name="Farmer C."/>
            <person name="Delahaunty K."/>
            <person name="Markovic C."/>
            <person name="Hall O."/>
            <person name="Minx P."/>
            <person name="Tomlinson C."/>
            <person name="Mitreva M."/>
            <person name="Nelson J."/>
            <person name="Hou S."/>
            <person name="Wollam A."/>
            <person name="Pepin K.H."/>
            <person name="Johnson M."/>
            <person name="Bhonagiri V."/>
            <person name="Nash W.E."/>
            <person name="Warren W."/>
            <person name="Chinwalla A."/>
            <person name="Mardis E.R."/>
            <person name="Wilson R.K."/>
        </authorList>
    </citation>
    <scope>NUCLEOTIDE SEQUENCE [LARGE SCALE GENOMIC DNA]</scope>
    <source>
        <strain evidence="1 2">ATCC 23970</strain>
    </source>
</reference>
<dbReference type="EMBL" id="ACEQ02000006">
    <property type="protein sequence ID" value="EEZ76333.1"/>
    <property type="molecule type" value="Genomic_DNA"/>
</dbReference>
<comment type="caution">
    <text evidence="1">The sequence shown here is derived from an EMBL/GenBank/DDBJ whole genome shotgun (WGS) entry which is preliminary data.</text>
</comment>
<protein>
    <submittedName>
        <fullName evidence="1">Uncharacterized protein</fullName>
    </submittedName>
</protein>
<gene>
    <name evidence="1" type="ORF">NEILACOT_03658</name>
</gene>
<name>D0W805_NEILA</name>
<proteinExistence type="predicted"/>
<sequence length="61" mass="6911">MTVFSYSADKPTYLQGIRQSHFPQDNFLPGRKTIVFPRQTVKTGGLLRRSLLFSGGISKCY</sequence>
<organism evidence="1 2">
    <name type="scientific">Neisseria lactamica ATCC 23970</name>
    <dbReference type="NCBI Taxonomy" id="546265"/>
    <lineage>
        <taxon>Bacteria</taxon>
        <taxon>Pseudomonadati</taxon>
        <taxon>Pseudomonadota</taxon>
        <taxon>Betaproteobacteria</taxon>
        <taxon>Neisseriales</taxon>
        <taxon>Neisseriaceae</taxon>
        <taxon>Neisseria</taxon>
    </lineage>
</organism>
<dbReference type="Proteomes" id="UP000003843">
    <property type="component" value="Unassembled WGS sequence"/>
</dbReference>
<dbReference type="AlphaFoldDB" id="D0W805"/>